<organism evidence="1">
    <name type="scientific">Georgeantha hexandra</name>
    <dbReference type="NCBI Taxonomy" id="99124"/>
    <lineage>
        <taxon>Eukaryota</taxon>
        <taxon>Viridiplantae</taxon>
        <taxon>Streptophyta</taxon>
        <taxon>Embryophyta</taxon>
        <taxon>Tracheophyta</taxon>
        <taxon>Spermatophyta</taxon>
        <taxon>Magnoliopsida</taxon>
        <taxon>Liliopsida</taxon>
        <taxon>Poales</taxon>
        <taxon>Ecdeiocoleaceae</taxon>
        <taxon>Georgeantha</taxon>
    </lineage>
</organism>
<feature type="non-terminal residue" evidence="1">
    <location>
        <position position="36"/>
    </location>
</feature>
<keyword evidence="1" id="KW-0687">Ribonucleoprotein</keyword>
<name>H6T3R3_9POAL</name>
<sequence length="36" mass="4438">KNRNYIPQLTPNFNFNRNLRDYNQNLRNINRNLSSD</sequence>
<protein>
    <submittedName>
        <fullName evidence="1">Ribosomal protein S18</fullName>
    </submittedName>
</protein>
<dbReference type="AlphaFoldDB" id="H6T3R3"/>
<keyword evidence="1" id="KW-0689">Ribosomal protein</keyword>
<geneLocation type="plastid" evidence="1"/>
<feature type="non-terminal residue" evidence="1">
    <location>
        <position position="1"/>
    </location>
</feature>
<evidence type="ECO:0000313" key="1">
    <source>
        <dbReference type="EMBL" id="AEZ48809.1"/>
    </source>
</evidence>
<dbReference type="EMBL" id="HQ183393">
    <property type="protein sequence ID" value="AEZ48809.1"/>
    <property type="molecule type" value="Genomic_DNA"/>
</dbReference>
<gene>
    <name evidence="1" type="primary">rps18</name>
</gene>
<dbReference type="GO" id="GO:0005840">
    <property type="term" value="C:ribosome"/>
    <property type="evidence" value="ECO:0007669"/>
    <property type="project" value="UniProtKB-KW"/>
</dbReference>
<proteinExistence type="predicted"/>
<accession>H6T3R3</accession>
<reference evidence="1" key="1">
    <citation type="journal article" date="2010" name="Ann. Mo. Bot. Gard.">
        <title>Assembling the Tree of the Monocotyledons: Plastome Sequence Phylogeny and Evolution of Poales.</title>
        <authorList>
            <person name="Givnish T.J."/>
            <person name="Ames M."/>
            <person name="McNeal J.R."/>
            <person name="McKain M.J."/>
            <person name="Steele P.R."/>
            <person name="dePamphilis C.W."/>
            <person name="Graham S.W."/>
            <person name="Pires J.C."/>
            <person name="Stevenson D.W."/>
            <person name="Zomlefer W.B."/>
            <person name="Briggs B.G."/>
            <person name="Duvall M.R."/>
            <person name="Moore M.J."/>
            <person name="Heaney J.M."/>
            <person name="Soltis D.E."/>
            <person name="Soltis P.S."/>
            <person name="Thiele K."/>
            <person name="Leebens-Mack J.H."/>
        </authorList>
    </citation>
    <scope>NUCLEOTIDE SEQUENCE</scope>
</reference>
<keyword evidence="1" id="KW-0934">Plastid</keyword>